<feature type="region of interest" description="Disordered" evidence="1">
    <location>
        <begin position="1"/>
        <end position="28"/>
    </location>
</feature>
<sequence length="163" mass="19331">MGHCFARYSRDSSESSESSESSVDSDDRMRIVYVLNDNCAAPNGPKKPPREKYTDEEAYFIWYHRIDLNMPWDQVKEAYSRTFSETRKKAGLQCRFYRIVDQHKVTKVRQQGRPDRSIRGGHIEKFGVIAQTDRRYYWMRPEHLESRPLPILWARPGNWGAQR</sequence>
<name>A0AAV9Q3K2_9PEZI</name>
<organism evidence="2 3">
    <name type="scientific">Vermiconidia calcicola</name>
    <dbReference type="NCBI Taxonomy" id="1690605"/>
    <lineage>
        <taxon>Eukaryota</taxon>
        <taxon>Fungi</taxon>
        <taxon>Dikarya</taxon>
        <taxon>Ascomycota</taxon>
        <taxon>Pezizomycotina</taxon>
        <taxon>Dothideomycetes</taxon>
        <taxon>Dothideomycetidae</taxon>
        <taxon>Mycosphaerellales</taxon>
        <taxon>Extremaceae</taxon>
        <taxon>Vermiconidia</taxon>
    </lineage>
</organism>
<gene>
    <name evidence="2" type="ORF">LTR25_006154</name>
</gene>
<evidence type="ECO:0000313" key="2">
    <source>
        <dbReference type="EMBL" id="KAK5535146.1"/>
    </source>
</evidence>
<accession>A0AAV9Q3K2</accession>
<dbReference type="AlphaFoldDB" id="A0AAV9Q3K2"/>
<dbReference type="Proteomes" id="UP001345827">
    <property type="component" value="Unassembled WGS sequence"/>
</dbReference>
<dbReference type="EMBL" id="JAXLQG010000010">
    <property type="protein sequence ID" value="KAK5535146.1"/>
    <property type="molecule type" value="Genomic_DNA"/>
</dbReference>
<reference evidence="2 3" key="1">
    <citation type="submission" date="2023-06" db="EMBL/GenBank/DDBJ databases">
        <title>Black Yeasts Isolated from many extreme environments.</title>
        <authorList>
            <person name="Coleine C."/>
            <person name="Stajich J.E."/>
            <person name="Selbmann L."/>
        </authorList>
    </citation>
    <scope>NUCLEOTIDE SEQUENCE [LARGE SCALE GENOMIC DNA]</scope>
    <source>
        <strain evidence="2 3">CCFEE 5887</strain>
    </source>
</reference>
<keyword evidence="3" id="KW-1185">Reference proteome</keyword>
<protein>
    <submittedName>
        <fullName evidence="2">Uncharacterized protein</fullName>
    </submittedName>
</protein>
<proteinExistence type="predicted"/>
<evidence type="ECO:0000256" key="1">
    <source>
        <dbReference type="SAM" id="MobiDB-lite"/>
    </source>
</evidence>
<comment type="caution">
    <text evidence="2">The sequence shown here is derived from an EMBL/GenBank/DDBJ whole genome shotgun (WGS) entry which is preliminary data.</text>
</comment>
<evidence type="ECO:0000313" key="3">
    <source>
        <dbReference type="Proteomes" id="UP001345827"/>
    </source>
</evidence>